<accession>A0A399EJ96</accession>
<dbReference type="PANTHER" id="PTHR45138:SF9">
    <property type="entry name" value="DIGUANYLATE CYCLASE DGCM-RELATED"/>
    <property type="match status" value="1"/>
</dbReference>
<evidence type="ECO:0000259" key="1">
    <source>
        <dbReference type="PROSITE" id="PS50887"/>
    </source>
</evidence>
<feature type="domain" description="GGDEF" evidence="1">
    <location>
        <begin position="362"/>
        <end position="483"/>
    </location>
</feature>
<dbReference type="EC" id="2.7.7.65" evidence="2"/>
<dbReference type="AlphaFoldDB" id="A0A399EJ96"/>
<dbReference type="Pfam" id="PF00990">
    <property type="entry name" value="GGDEF"/>
    <property type="match status" value="1"/>
</dbReference>
<dbReference type="SUPFAM" id="SSF55073">
    <property type="entry name" value="Nucleotide cyclase"/>
    <property type="match status" value="1"/>
</dbReference>
<dbReference type="Gene3D" id="3.30.70.270">
    <property type="match status" value="1"/>
</dbReference>
<name>A0A399EJ96_9DEIN</name>
<keyword evidence="3" id="KW-1185">Reference proteome</keyword>
<dbReference type="InterPro" id="IPR043128">
    <property type="entry name" value="Rev_trsase/Diguanyl_cyclase"/>
</dbReference>
<dbReference type="SMART" id="SM00267">
    <property type="entry name" value="GGDEF"/>
    <property type="match status" value="1"/>
</dbReference>
<reference evidence="2 3" key="1">
    <citation type="submission" date="2018-08" db="EMBL/GenBank/DDBJ databases">
        <title>Meiothermus luteus KCTC 52599 genome sequencing project.</title>
        <authorList>
            <person name="Da Costa M.S."/>
            <person name="Albuquerque L."/>
            <person name="Raposo P."/>
            <person name="Froufe H.J.C."/>
            <person name="Barroso C.S."/>
            <person name="Egas C."/>
        </authorList>
    </citation>
    <scope>NUCLEOTIDE SEQUENCE [LARGE SCALE GENOMIC DNA]</scope>
    <source>
        <strain evidence="2 3">KCTC 52599</strain>
    </source>
</reference>
<dbReference type="OrthoDB" id="9805474at2"/>
<evidence type="ECO:0000313" key="2">
    <source>
        <dbReference type="EMBL" id="RIH84195.1"/>
    </source>
</evidence>
<dbReference type="NCBIfam" id="TIGR00254">
    <property type="entry name" value="GGDEF"/>
    <property type="match status" value="1"/>
</dbReference>
<dbReference type="InterPro" id="IPR050469">
    <property type="entry name" value="Diguanylate_Cyclase"/>
</dbReference>
<protein>
    <submittedName>
        <fullName evidence="2">Putative diguanylate cyclase YedQ</fullName>
        <ecNumber evidence="2">2.7.7.65</ecNumber>
    </submittedName>
</protein>
<sequence>MPGSCLRSAEGPFEALRLEQRLQERHRLHTLGANFVIFMDKPGVVLEPETLAWLDALPEAAVWLDLEGRIGWYNPAAASLLSGVQLLGSSLADWLQPASALQGPRWWQGSSDGLLGLPGKRWRWFRPSQAPYKGGWLCILHEVTQEYTQALAYASSLEVLSSLLTQEEKLEHLFQRILEAAVKVVPGAEAGSLTLLENGAFRYVAQIGFDPELTQHSVSYQDELRWYGLGEEAWLLGKPRLLVAPELQERSGNTATPGLEVFQKAGKIEHLKATVTVPVVLQGQVMGTLNLDAFTSTEAFPKESLAIAQTFALQAATVLYGLLSRRYLSELALQDALTGLGNRRALEEDFVRIKAQAERLDLPLTLIYWDMDGLKRINDHYGHAAGDQALKILATVLRSVMRKEDQAFRIGGDEFVSLHLGLPLEEAPEVIERVRAELHVEVSAGAVRVSALMDLATALSQGDAAMYADKRRALRSTEAEEGL</sequence>
<dbReference type="EMBL" id="QWKZ01000065">
    <property type="protein sequence ID" value="RIH84195.1"/>
    <property type="molecule type" value="Genomic_DNA"/>
</dbReference>
<keyword evidence="2" id="KW-0808">Transferase</keyword>
<dbReference type="Proteomes" id="UP000265800">
    <property type="component" value="Unassembled WGS sequence"/>
</dbReference>
<proteinExistence type="predicted"/>
<dbReference type="InterPro" id="IPR013656">
    <property type="entry name" value="PAS_4"/>
</dbReference>
<evidence type="ECO:0000313" key="3">
    <source>
        <dbReference type="Proteomes" id="UP000265800"/>
    </source>
</evidence>
<dbReference type="PROSITE" id="PS50887">
    <property type="entry name" value="GGDEF"/>
    <property type="match status" value="1"/>
</dbReference>
<dbReference type="SUPFAM" id="SSF55781">
    <property type="entry name" value="GAF domain-like"/>
    <property type="match status" value="1"/>
</dbReference>
<organism evidence="2 3">
    <name type="scientific">Meiothermus luteus</name>
    <dbReference type="NCBI Taxonomy" id="2026184"/>
    <lineage>
        <taxon>Bacteria</taxon>
        <taxon>Thermotogati</taxon>
        <taxon>Deinococcota</taxon>
        <taxon>Deinococci</taxon>
        <taxon>Thermales</taxon>
        <taxon>Thermaceae</taxon>
        <taxon>Meiothermus</taxon>
    </lineage>
</organism>
<dbReference type="Pfam" id="PF08448">
    <property type="entry name" value="PAS_4"/>
    <property type="match status" value="1"/>
</dbReference>
<dbReference type="InterPro" id="IPR000160">
    <property type="entry name" value="GGDEF_dom"/>
</dbReference>
<keyword evidence="2" id="KW-0548">Nucleotidyltransferase</keyword>
<dbReference type="PANTHER" id="PTHR45138">
    <property type="entry name" value="REGULATORY COMPONENTS OF SENSORY TRANSDUCTION SYSTEM"/>
    <property type="match status" value="1"/>
</dbReference>
<dbReference type="CDD" id="cd01949">
    <property type="entry name" value="GGDEF"/>
    <property type="match status" value="1"/>
</dbReference>
<dbReference type="Pfam" id="PF13185">
    <property type="entry name" value="GAF_2"/>
    <property type="match status" value="1"/>
</dbReference>
<dbReference type="InterPro" id="IPR029787">
    <property type="entry name" value="Nucleotide_cyclase"/>
</dbReference>
<dbReference type="SMART" id="SM00065">
    <property type="entry name" value="GAF"/>
    <property type="match status" value="1"/>
</dbReference>
<gene>
    <name evidence="2" type="primary">yedQ_2</name>
    <name evidence="2" type="ORF">Mlute_01959</name>
</gene>
<dbReference type="GO" id="GO:0043709">
    <property type="term" value="P:cell adhesion involved in single-species biofilm formation"/>
    <property type="evidence" value="ECO:0007669"/>
    <property type="project" value="TreeGrafter"/>
</dbReference>
<comment type="caution">
    <text evidence="2">The sequence shown here is derived from an EMBL/GenBank/DDBJ whole genome shotgun (WGS) entry which is preliminary data.</text>
</comment>
<dbReference type="GO" id="GO:1902201">
    <property type="term" value="P:negative regulation of bacterial-type flagellum-dependent cell motility"/>
    <property type="evidence" value="ECO:0007669"/>
    <property type="project" value="TreeGrafter"/>
</dbReference>
<dbReference type="InterPro" id="IPR029016">
    <property type="entry name" value="GAF-like_dom_sf"/>
</dbReference>
<dbReference type="GO" id="GO:0005886">
    <property type="term" value="C:plasma membrane"/>
    <property type="evidence" value="ECO:0007669"/>
    <property type="project" value="TreeGrafter"/>
</dbReference>
<dbReference type="InterPro" id="IPR003018">
    <property type="entry name" value="GAF"/>
</dbReference>
<dbReference type="Gene3D" id="3.30.450.40">
    <property type="match status" value="1"/>
</dbReference>
<dbReference type="GO" id="GO:0052621">
    <property type="term" value="F:diguanylate cyclase activity"/>
    <property type="evidence" value="ECO:0007669"/>
    <property type="project" value="UniProtKB-EC"/>
</dbReference>